<protein>
    <submittedName>
        <fullName evidence="1">Uncharacterized protein</fullName>
    </submittedName>
</protein>
<dbReference type="EMBL" id="KN835280">
    <property type="protein sequence ID" value="KIK41074.1"/>
    <property type="molecule type" value="Genomic_DNA"/>
</dbReference>
<keyword evidence="2" id="KW-1185">Reference proteome</keyword>
<dbReference type="HOGENOM" id="CLU_2198736_0_0_1"/>
<dbReference type="InParanoid" id="A0A0D0ASU7"/>
<reference evidence="1 2" key="1">
    <citation type="submission" date="2014-04" db="EMBL/GenBank/DDBJ databases">
        <authorList>
            <consortium name="DOE Joint Genome Institute"/>
            <person name="Kuo A."/>
            <person name="Ruytinx J."/>
            <person name="Rineau F."/>
            <person name="Colpaert J."/>
            <person name="Kohler A."/>
            <person name="Nagy L.G."/>
            <person name="Floudas D."/>
            <person name="Copeland A."/>
            <person name="Barry K.W."/>
            <person name="Cichocki N."/>
            <person name="Veneault-Fourrey C."/>
            <person name="LaButti K."/>
            <person name="Lindquist E.A."/>
            <person name="Lipzen A."/>
            <person name="Lundell T."/>
            <person name="Morin E."/>
            <person name="Murat C."/>
            <person name="Sun H."/>
            <person name="Tunlid A."/>
            <person name="Henrissat B."/>
            <person name="Grigoriev I.V."/>
            <person name="Hibbett D.S."/>
            <person name="Martin F."/>
            <person name="Nordberg H.P."/>
            <person name="Cantor M.N."/>
            <person name="Hua S.X."/>
        </authorList>
    </citation>
    <scope>NUCLEOTIDE SEQUENCE [LARGE SCALE GENOMIC DNA]</scope>
    <source>
        <strain evidence="1 2">UH-Slu-Lm8-n1</strain>
    </source>
</reference>
<dbReference type="AlphaFoldDB" id="A0A0D0ASU7"/>
<proteinExistence type="predicted"/>
<evidence type="ECO:0000313" key="2">
    <source>
        <dbReference type="Proteomes" id="UP000054485"/>
    </source>
</evidence>
<sequence>MYCPSVNLRICIIQAGTTMLLEISQHACPVTWCQLCLLQHSFVILCSVNLHYRHLIGAGWIARRVPSSRVFSSWQSAVHWHTSTTREARRLHAVDEVCKGHAVQYTAI</sequence>
<evidence type="ECO:0000313" key="1">
    <source>
        <dbReference type="EMBL" id="KIK41074.1"/>
    </source>
</evidence>
<organism evidence="1 2">
    <name type="scientific">Suillus luteus UH-Slu-Lm8-n1</name>
    <dbReference type="NCBI Taxonomy" id="930992"/>
    <lineage>
        <taxon>Eukaryota</taxon>
        <taxon>Fungi</taxon>
        <taxon>Dikarya</taxon>
        <taxon>Basidiomycota</taxon>
        <taxon>Agaricomycotina</taxon>
        <taxon>Agaricomycetes</taxon>
        <taxon>Agaricomycetidae</taxon>
        <taxon>Boletales</taxon>
        <taxon>Suillineae</taxon>
        <taxon>Suillaceae</taxon>
        <taxon>Suillus</taxon>
    </lineage>
</organism>
<reference evidence="2" key="2">
    <citation type="submission" date="2015-01" db="EMBL/GenBank/DDBJ databases">
        <title>Evolutionary Origins and Diversification of the Mycorrhizal Mutualists.</title>
        <authorList>
            <consortium name="DOE Joint Genome Institute"/>
            <consortium name="Mycorrhizal Genomics Consortium"/>
            <person name="Kohler A."/>
            <person name="Kuo A."/>
            <person name="Nagy L.G."/>
            <person name="Floudas D."/>
            <person name="Copeland A."/>
            <person name="Barry K.W."/>
            <person name="Cichocki N."/>
            <person name="Veneault-Fourrey C."/>
            <person name="LaButti K."/>
            <person name="Lindquist E.A."/>
            <person name="Lipzen A."/>
            <person name="Lundell T."/>
            <person name="Morin E."/>
            <person name="Murat C."/>
            <person name="Riley R."/>
            <person name="Ohm R."/>
            <person name="Sun H."/>
            <person name="Tunlid A."/>
            <person name="Henrissat B."/>
            <person name="Grigoriev I.V."/>
            <person name="Hibbett D.S."/>
            <person name="Martin F."/>
        </authorList>
    </citation>
    <scope>NUCLEOTIDE SEQUENCE [LARGE SCALE GENOMIC DNA]</scope>
    <source>
        <strain evidence="2">UH-Slu-Lm8-n1</strain>
    </source>
</reference>
<accession>A0A0D0ASU7</accession>
<dbReference type="Proteomes" id="UP000054485">
    <property type="component" value="Unassembled WGS sequence"/>
</dbReference>
<gene>
    <name evidence="1" type="ORF">CY34DRAFT_227796</name>
</gene>
<name>A0A0D0ASU7_9AGAM</name>